<evidence type="ECO:0000313" key="4">
    <source>
        <dbReference type="Proteomes" id="UP000520767"/>
    </source>
</evidence>
<dbReference type="InterPro" id="IPR027417">
    <property type="entry name" value="P-loop_NTPase"/>
</dbReference>
<feature type="domain" description="Type IV secretion system coupling protein TraD DNA-binding" evidence="2">
    <location>
        <begin position="536"/>
        <end position="638"/>
    </location>
</feature>
<evidence type="ECO:0000259" key="2">
    <source>
        <dbReference type="Pfam" id="PF10412"/>
    </source>
</evidence>
<dbReference type="InterPro" id="IPR019476">
    <property type="entry name" value="T4SS_TraD_DNA-bd"/>
</dbReference>
<accession>A0A7W7QBL7</accession>
<comment type="caution">
    <text evidence="3">The sequence shown here is derived from an EMBL/GenBank/DDBJ whole genome shotgun (WGS) entry which is preliminary data.</text>
</comment>
<evidence type="ECO:0000256" key="1">
    <source>
        <dbReference type="SAM" id="MobiDB-lite"/>
    </source>
</evidence>
<dbReference type="Gene3D" id="3.40.50.300">
    <property type="entry name" value="P-loop containing nucleotide triphosphate hydrolases"/>
    <property type="match status" value="2"/>
</dbReference>
<dbReference type="SUPFAM" id="SSF52540">
    <property type="entry name" value="P-loop containing nucleoside triphosphate hydrolases"/>
    <property type="match status" value="1"/>
</dbReference>
<dbReference type="PANTHER" id="PTHR30121">
    <property type="entry name" value="UNCHARACTERIZED PROTEIN YJGR-RELATED"/>
    <property type="match status" value="1"/>
</dbReference>
<dbReference type="Pfam" id="PF10412">
    <property type="entry name" value="TrwB_AAD_bind"/>
    <property type="match status" value="1"/>
</dbReference>
<dbReference type="CDD" id="cd01127">
    <property type="entry name" value="TrwB_TraG_TraD_VirD4"/>
    <property type="match status" value="1"/>
</dbReference>
<dbReference type="Proteomes" id="UP000520767">
    <property type="component" value="Unassembled WGS sequence"/>
</dbReference>
<dbReference type="EMBL" id="JACHJQ010000007">
    <property type="protein sequence ID" value="MBB4910599.1"/>
    <property type="molecule type" value="Genomic_DNA"/>
</dbReference>
<keyword evidence="3" id="KW-0067">ATP-binding</keyword>
<feature type="region of interest" description="Disordered" evidence="1">
    <location>
        <begin position="700"/>
        <end position="728"/>
    </location>
</feature>
<gene>
    <name evidence="3" type="ORF">FHR82_006857</name>
</gene>
<organism evidence="3 4">
    <name type="scientific">Actinophytocola algeriensis</name>
    <dbReference type="NCBI Taxonomy" id="1768010"/>
    <lineage>
        <taxon>Bacteria</taxon>
        <taxon>Bacillati</taxon>
        <taxon>Actinomycetota</taxon>
        <taxon>Actinomycetes</taxon>
        <taxon>Pseudonocardiales</taxon>
        <taxon>Pseudonocardiaceae</taxon>
    </lineage>
</organism>
<protein>
    <submittedName>
        <fullName evidence="3">Energy-coupling factor transporter ATP-binding protein EcfA2</fullName>
    </submittedName>
</protein>
<dbReference type="GO" id="GO:0005524">
    <property type="term" value="F:ATP binding"/>
    <property type="evidence" value="ECO:0007669"/>
    <property type="project" value="UniProtKB-KW"/>
</dbReference>
<dbReference type="InterPro" id="IPR051162">
    <property type="entry name" value="T4SS_component"/>
</dbReference>
<proteinExistence type="predicted"/>
<reference evidence="3 4" key="1">
    <citation type="submission" date="2020-08" db="EMBL/GenBank/DDBJ databases">
        <title>Genomic Encyclopedia of Type Strains, Phase III (KMG-III): the genomes of soil and plant-associated and newly described type strains.</title>
        <authorList>
            <person name="Whitman W."/>
        </authorList>
    </citation>
    <scope>NUCLEOTIDE SEQUENCE [LARGE SCALE GENOMIC DNA]</scope>
    <source>
        <strain evidence="3 4">CECT 8960</strain>
    </source>
</reference>
<name>A0A7W7QBL7_9PSEU</name>
<dbReference type="RefSeq" id="WP_184814622.1">
    <property type="nucleotide sequence ID" value="NZ_JACHJQ010000007.1"/>
</dbReference>
<sequence>MTISRPATHQTYVISFPDVSDKQLMTTFQALSGALHRPGRSSAYLVLEVWANSSSITHRLRVPKAQADYIVGQLRVHLPGVRVAPEPPPSAPAWMAGVELGLTKLPHRLRLGEPAHLAAALLASLSGLANGQTVLYQVVLAPAPPGKPVRMPSSFTSRHREPSWYRQLVVPETDSDDVNDRRAKASETNFLAVVRVVAGASTPAQADQLIKRVEAALNSTSSSFTRFKAGFVMSKSGLFKRATEGVPPLVYPAQLAVSEVAGVSACPIDRPHISGLPRRQARQLPATSTIPASGIVVGVSNFPGAERTVAVTPRHLCQNMQVLGPTGTGKSTAMANMAGQLMAQGHGVIVLESKVDLYRMVLERVPRRRIKDVIVLDVDDTAYPLGFNVLNAGTSNWAVDELSALIIGIYGDHGGVYAPMLLYYGLHALAATPGHTFIDLPALLTPQGPEEVAWRDQLVARLKNRSIRQFWLRYLDDKNKERDRMAAPVHNRIWQLDVRPETRNIIGQSRSSFTFEEVLTSRKIVLINLNGTRVGEATAALVGTLLMNALWSAVRTVKLPKPAFLFLDEFQDYVNLPVNAADMLAKCRSYGLGMVLGHQGLEQLSKVRGLAQAVLANAKSKLVFQTSAHDARVMQREFGRLVDEDDFINLSAYEALARLVTGDGVSPPISLTTEPPSRTTGVANAVLAASRARYGRPVAEVEAEIESRRRPTGEQQRATPKVGRQKWS</sequence>
<dbReference type="AlphaFoldDB" id="A0A7W7QBL7"/>
<evidence type="ECO:0000313" key="3">
    <source>
        <dbReference type="EMBL" id="MBB4910599.1"/>
    </source>
</evidence>
<dbReference type="PANTHER" id="PTHR30121:SF6">
    <property type="entry name" value="SLR6007 PROTEIN"/>
    <property type="match status" value="1"/>
</dbReference>
<keyword evidence="4" id="KW-1185">Reference proteome</keyword>
<keyword evidence="3" id="KW-0547">Nucleotide-binding</keyword>